<dbReference type="EMBL" id="CP157744">
    <property type="protein sequence ID" value="XBS22795.1"/>
    <property type="molecule type" value="Genomic_DNA"/>
</dbReference>
<dbReference type="PANTHER" id="PTHR33877">
    <property type="entry name" value="SLL1193 PROTEIN"/>
    <property type="match status" value="1"/>
</dbReference>
<dbReference type="InterPro" id="IPR025938">
    <property type="entry name" value="RRXRR_dom"/>
</dbReference>
<keyword evidence="2" id="KW-0378">Hydrolase</keyword>
<geneLocation type="plasmid" evidence="2 3">
    <name>unnamed2</name>
</geneLocation>
<dbReference type="SMART" id="SM00507">
    <property type="entry name" value="HNHc"/>
    <property type="match status" value="1"/>
</dbReference>
<gene>
    <name evidence="2" type="primary">iscB</name>
    <name evidence="2" type="ORF">Q9L42_021040</name>
</gene>
<dbReference type="InterPro" id="IPR002711">
    <property type="entry name" value="HNH"/>
</dbReference>
<organism evidence="2 3">
    <name type="scientific">Methylomarinum roseum</name>
    <dbReference type="NCBI Taxonomy" id="3067653"/>
    <lineage>
        <taxon>Bacteria</taxon>
        <taxon>Pseudomonadati</taxon>
        <taxon>Pseudomonadota</taxon>
        <taxon>Gammaproteobacteria</taxon>
        <taxon>Methylococcales</taxon>
        <taxon>Methylococcaceae</taxon>
        <taxon>Methylomarinum</taxon>
    </lineage>
</organism>
<reference evidence="2 3" key="1">
    <citation type="journal article" date="2024" name="Microbiology">
        <title>Methylomarinum rosea sp. nov., a novel halophilic methanotrophic bacterium from the hypersaline Lake Elton.</title>
        <authorList>
            <person name="Suleimanov R.Z."/>
            <person name="Oshkin I.Y."/>
            <person name="Danilova O.V."/>
            <person name="Suzina N.E."/>
            <person name="Dedysh S.N."/>
        </authorList>
    </citation>
    <scope>NUCLEOTIDE SEQUENCE [LARGE SCALE GENOMIC DNA]</scope>
    <source>
        <strain evidence="2 3">Ch1-1</strain>
        <plasmid evidence="3">unnamed2</plasmid>
    </source>
</reference>
<dbReference type="GO" id="GO:0003676">
    <property type="term" value="F:nucleic acid binding"/>
    <property type="evidence" value="ECO:0007669"/>
    <property type="project" value="InterPro"/>
</dbReference>
<dbReference type="InterPro" id="IPR003615">
    <property type="entry name" value="HNH_nuc"/>
</dbReference>
<dbReference type="Proteomes" id="UP001225378">
    <property type="component" value="Plasmid unnamed2"/>
</dbReference>
<keyword evidence="2" id="KW-0614">Plasmid</keyword>
<dbReference type="PANTHER" id="PTHR33877:SF2">
    <property type="entry name" value="OS07G0170200 PROTEIN"/>
    <property type="match status" value="1"/>
</dbReference>
<name>A0AAU7P0C3_9GAMM</name>
<keyword evidence="2" id="KW-0255">Endonuclease</keyword>
<dbReference type="NCBIfam" id="NF040563">
    <property type="entry name" value="guided_IscB"/>
    <property type="match status" value="1"/>
</dbReference>
<dbReference type="InterPro" id="IPR047693">
    <property type="entry name" value="RNA-guided_IscB-like"/>
</dbReference>
<dbReference type="Pfam" id="PF14239">
    <property type="entry name" value="RRXRR"/>
    <property type="match status" value="1"/>
</dbReference>
<dbReference type="GO" id="GO:0008270">
    <property type="term" value="F:zinc ion binding"/>
    <property type="evidence" value="ECO:0007669"/>
    <property type="project" value="InterPro"/>
</dbReference>
<evidence type="ECO:0000259" key="1">
    <source>
        <dbReference type="SMART" id="SM00507"/>
    </source>
</evidence>
<proteinExistence type="predicted"/>
<keyword evidence="3" id="KW-1185">Reference proteome</keyword>
<dbReference type="InterPro" id="IPR052892">
    <property type="entry name" value="NA-targeting_endonuclease"/>
</dbReference>
<dbReference type="Pfam" id="PF01844">
    <property type="entry name" value="HNH"/>
    <property type="match status" value="1"/>
</dbReference>
<dbReference type="AlphaFoldDB" id="A0AAU7P0C3"/>
<evidence type="ECO:0000313" key="3">
    <source>
        <dbReference type="Proteomes" id="UP001225378"/>
    </source>
</evidence>
<dbReference type="GO" id="GO:0004519">
    <property type="term" value="F:endonuclease activity"/>
    <property type="evidence" value="ECO:0007669"/>
    <property type="project" value="UniProtKB-KW"/>
</dbReference>
<protein>
    <submittedName>
        <fullName evidence="2">RNA-guided endonuclease IscB</fullName>
    </submittedName>
</protein>
<keyword evidence="2" id="KW-0540">Nuclease</keyword>
<feature type="domain" description="HNH nuclease" evidence="1">
    <location>
        <begin position="186"/>
        <end position="237"/>
    </location>
</feature>
<dbReference type="KEGG" id="mech:Q9L42_021040"/>
<sequence>MATNSVFVLDTTKKPLTPCSPARARALLQDGKAAVWRTVPFTIILKVAMPDAVVKPITIKIDPGSQTTGIALVDSDNRVVFAAELTHRGKTIKSALDSRRALRRSRRGRKTRYRAARFNNRVRAENWLPPSLQHRVDTTVTWVNRFRRWAGITEIAVERVKFDMQQMNNPDIAGAEYQQGTLAGYSVREYLLEKWHRKCAYCGVEHVPLQIEHIKPRAKGGTNNISNLTLACEPCNTRKGTKDITVFLKNKPDVLKRILAQVKRPLTDAAAVNATRNKLFVSLLETGLPVETGTGAQTKFNRARLDYPKAHWIDAACVGDSGETVTLNPDHKPLLIKAMGQGNRQTVRTDKYGFPCAKAKSTKTVLGFKTGDLISLIQPKGKYAGTYKGRITAIKTASNFLSLTVNKKQTWFSAKLATLIQPSDGYCYG</sequence>
<evidence type="ECO:0000313" key="2">
    <source>
        <dbReference type="EMBL" id="XBS22795.1"/>
    </source>
</evidence>
<dbReference type="RefSeq" id="WP_305906333.1">
    <property type="nucleotide sequence ID" value="NZ_CP157744.1"/>
</dbReference>
<dbReference type="CDD" id="cd00085">
    <property type="entry name" value="HNHc"/>
    <property type="match status" value="1"/>
</dbReference>
<accession>A0AAU7P0C3</accession>
<dbReference type="Gene3D" id="1.10.30.50">
    <property type="match status" value="1"/>
</dbReference>